<keyword evidence="2" id="KW-1185">Reference proteome</keyword>
<proteinExistence type="predicted"/>
<evidence type="ECO:0000313" key="1">
    <source>
        <dbReference type="EMBL" id="RZB40793.1"/>
    </source>
</evidence>
<evidence type="ECO:0008006" key="3">
    <source>
        <dbReference type="Google" id="ProtNLM"/>
    </source>
</evidence>
<accession>A0A482VBY4</accession>
<dbReference type="EMBL" id="QDEB01115914">
    <property type="protein sequence ID" value="RZB40793.1"/>
    <property type="molecule type" value="Genomic_DNA"/>
</dbReference>
<organism evidence="1 2">
    <name type="scientific">Asbolus verrucosus</name>
    <name type="common">Desert ironclad beetle</name>
    <dbReference type="NCBI Taxonomy" id="1661398"/>
    <lineage>
        <taxon>Eukaryota</taxon>
        <taxon>Metazoa</taxon>
        <taxon>Ecdysozoa</taxon>
        <taxon>Arthropoda</taxon>
        <taxon>Hexapoda</taxon>
        <taxon>Insecta</taxon>
        <taxon>Pterygota</taxon>
        <taxon>Neoptera</taxon>
        <taxon>Endopterygota</taxon>
        <taxon>Coleoptera</taxon>
        <taxon>Polyphaga</taxon>
        <taxon>Cucujiformia</taxon>
        <taxon>Tenebrionidae</taxon>
        <taxon>Pimeliinae</taxon>
        <taxon>Asbolus</taxon>
    </lineage>
</organism>
<protein>
    <recommendedName>
        <fullName evidence="3">DUF3421 domain containing protein</fullName>
    </recommendedName>
</protein>
<dbReference type="Proteomes" id="UP000292052">
    <property type="component" value="Unassembled WGS sequence"/>
</dbReference>
<name>A0A482VBY4_ASBVE</name>
<reference evidence="1 2" key="1">
    <citation type="submission" date="2017-03" db="EMBL/GenBank/DDBJ databases">
        <title>Genome of the blue death feigning beetle - Asbolus verrucosus.</title>
        <authorList>
            <person name="Rider S.D."/>
        </authorList>
    </citation>
    <scope>NUCLEOTIDE SEQUENCE [LARGE SCALE GENOMIC DNA]</scope>
    <source>
        <strain evidence="1">Butters</strain>
        <tissue evidence="1">Head and leg muscle</tissue>
    </source>
</reference>
<gene>
    <name evidence="1" type="ORF">BDFB_005178</name>
</gene>
<feature type="non-terminal residue" evidence="1">
    <location>
        <position position="1"/>
    </location>
</feature>
<feature type="non-terminal residue" evidence="1">
    <location>
        <position position="106"/>
    </location>
</feature>
<dbReference type="OrthoDB" id="6712289at2759"/>
<evidence type="ECO:0000313" key="2">
    <source>
        <dbReference type="Proteomes" id="UP000292052"/>
    </source>
</evidence>
<comment type="caution">
    <text evidence="1">The sequence shown here is derived from an EMBL/GenBank/DDBJ whole genome shotgun (WGS) entry which is preliminary data.</text>
</comment>
<dbReference type="AlphaFoldDB" id="A0A482VBY4"/>
<sequence>YYWRDFNGTIPDDAVVAVYDGIEEGFVGNVLVYQGGLFVGELKRDVPSITISGLINGQNEVRTVNKYIKILCTLHPGNFEWIPANLDTLPYITEHLVVGGWETEVY</sequence>